<dbReference type="Gene3D" id="3.20.20.70">
    <property type="entry name" value="Aldolase class I"/>
    <property type="match status" value="1"/>
</dbReference>
<dbReference type="GO" id="GO:0006207">
    <property type="term" value="P:'de novo' pyrimidine nucleobase biosynthetic process"/>
    <property type="evidence" value="ECO:0007669"/>
    <property type="project" value="TreeGrafter"/>
</dbReference>
<dbReference type="GO" id="GO:0044205">
    <property type="term" value="P:'de novo' UMP biosynthetic process"/>
    <property type="evidence" value="ECO:0007669"/>
    <property type="project" value="UniProtKB-UniPathway"/>
</dbReference>
<reference evidence="9" key="1">
    <citation type="submission" date="2016-10" db="EMBL/GenBank/DDBJ databases">
        <authorList>
            <person name="Varghese N."/>
        </authorList>
    </citation>
    <scope>NUCLEOTIDE SEQUENCE [LARGE SCALE GENOMIC DNA]</scope>
    <source>
        <strain evidence="9">DSM 24868</strain>
    </source>
</reference>
<dbReference type="InterPro" id="IPR012135">
    <property type="entry name" value="Dihydroorotate_DH_1_2"/>
</dbReference>
<evidence type="ECO:0000259" key="7">
    <source>
        <dbReference type="Pfam" id="PF01180"/>
    </source>
</evidence>
<proteinExistence type="predicted"/>
<evidence type="ECO:0000256" key="5">
    <source>
        <dbReference type="ARBA" id="ARBA00022975"/>
    </source>
</evidence>
<comment type="pathway">
    <text evidence="2">Pyrimidine metabolism; UMP biosynthesis via de novo pathway.</text>
</comment>
<evidence type="ECO:0000256" key="6">
    <source>
        <dbReference type="ARBA" id="ARBA00023002"/>
    </source>
</evidence>
<comment type="cofactor">
    <cofactor evidence="1">
        <name>FMN</name>
        <dbReference type="ChEBI" id="CHEBI:58210"/>
    </cofactor>
</comment>
<dbReference type="Proteomes" id="UP000183315">
    <property type="component" value="Unassembled WGS sequence"/>
</dbReference>
<dbReference type="SUPFAM" id="SSF51395">
    <property type="entry name" value="FMN-linked oxidoreductases"/>
    <property type="match status" value="1"/>
</dbReference>
<dbReference type="InterPro" id="IPR013785">
    <property type="entry name" value="Aldolase_TIM"/>
</dbReference>
<dbReference type="GO" id="GO:0005737">
    <property type="term" value="C:cytoplasm"/>
    <property type="evidence" value="ECO:0007669"/>
    <property type="project" value="InterPro"/>
</dbReference>
<evidence type="ECO:0000256" key="4">
    <source>
        <dbReference type="ARBA" id="ARBA00022643"/>
    </source>
</evidence>
<dbReference type="InterPro" id="IPR005720">
    <property type="entry name" value="Dihydroorotate_DH_cat"/>
</dbReference>
<dbReference type="EMBL" id="FNZI01000001">
    <property type="protein sequence ID" value="SEI83459.1"/>
    <property type="molecule type" value="Genomic_DNA"/>
</dbReference>
<dbReference type="PIRSF" id="PIRSF000164">
    <property type="entry name" value="DHO_oxidase"/>
    <property type="match status" value="1"/>
</dbReference>
<gene>
    <name evidence="8" type="ORF">SAMN05421637_0138</name>
</gene>
<dbReference type="Pfam" id="PF01180">
    <property type="entry name" value="DHO_dh"/>
    <property type="match status" value="1"/>
</dbReference>
<keyword evidence="9" id="KW-1185">Reference proteome</keyword>
<dbReference type="RefSeq" id="WP_042212229.1">
    <property type="nucleotide sequence ID" value="NZ_BBLU01000001.1"/>
</dbReference>
<keyword evidence="3" id="KW-0285">Flavoprotein</keyword>
<keyword evidence="5" id="KW-0665">Pyrimidine biosynthesis</keyword>
<evidence type="ECO:0000313" key="8">
    <source>
        <dbReference type="EMBL" id="SEI83459.1"/>
    </source>
</evidence>
<name>A0A1H6TTR9_9MICO</name>
<dbReference type="PANTHER" id="PTHR48109">
    <property type="entry name" value="DIHYDROOROTATE DEHYDROGENASE (QUINONE), MITOCHONDRIAL-RELATED"/>
    <property type="match status" value="1"/>
</dbReference>
<protein>
    <submittedName>
        <fullName evidence="8">Dihydroorotate dehydrogenase</fullName>
    </submittedName>
</protein>
<dbReference type="GO" id="GO:0004152">
    <property type="term" value="F:dihydroorotate dehydrogenase activity"/>
    <property type="evidence" value="ECO:0007669"/>
    <property type="project" value="InterPro"/>
</dbReference>
<dbReference type="PANTHER" id="PTHR48109:SF1">
    <property type="entry name" value="DIHYDROOROTATE DEHYDROGENASE (FUMARATE)"/>
    <property type="match status" value="1"/>
</dbReference>
<feature type="domain" description="Dihydroorotate dehydrogenase catalytic" evidence="7">
    <location>
        <begin position="165"/>
        <end position="338"/>
    </location>
</feature>
<dbReference type="STRING" id="1043493.SAMN05421637_0138"/>
<evidence type="ECO:0000256" key="3">
    <source>
        <dbReference type="ARBA" id="ARBA00022630"/>
    </source>
</evidence>
<evidence type="ECO:0000256" key="2">
    <source>
        <dbReference type="ARBA" id="ARBA00004725"/>
    </source>
</evidence>
<evidence type="ECO:0000313" key="9">
    <source>
        <dbReference type="Proteomes" id="UP000183315"/>
    </source>
</evidence>
<dbReference type="AlphaFoldDB" id="A0A1H6TTR9"/>
<dbReference type="InterPro" id="IPR050074">
    <property type="entry name" value="DHO_dehydrogenase"/>
</dbReference>
<accession>A0A1H6TTR9</accession>
<dbReference type="eggNOG" id="COG0167">
    <property type="taxonomic scope" value="Bacteria"/>
</dbReference>
<evidence type="ECO:0000256" key="1">
    <source>
        <dbReference type="ARBA" id="ARBA00001917"/>
    </source>
</evidence>
<keyword evidence="6" id="KW-0560">Oxidoreductase</keyword>
<sequence>MTWFFDPHRTYEDNLARGPFGAFAEDGVVAPDGEPRHLFLGTPVHSPFGIAAGPLVNAAYCAAAFRAGFDLATYKTVRSGAHPSHPFPNTLAVHVDGDLEAGRTEPLLADADLDGATSISNSFGVPSRDPDGWQPDMAAAVAAAGEGQVLVGSFQGTRPSSGGVDAYVADHVRAARLVVETGASVLEMNLSCPNEGTGNLLCFDTPGVARIAGAVKDAVGDVPLLLKLAYFRDDAALAGLVDATAGIVDGYAAINTLPARLVDSRGVQALPGEGRETAGVCGDAIRWAGLEMTARLARIREDRGAEVTLVGVGGVLTPEHHRAYRAAGADAVMCATGALLDPGLGREVRATSV</sequence>
<organism evidence="8 9">
    <name type="scientific">Demequina mangrovi</name>
    <dbReference type="NCBI Taxonomy" id="1043493"/>
    <lineage>
        <taxon>Bacteria</taxon>
        <taxon>Bacillati</taxon>
        <taxon>Actinomycetota</taxon>
        <taxon>Actinomycetes</taxon>
        <taxon>Micrococcales</taxon>
        <taxon>Demequinaceae</taxon>
        <taxon>Demequina</taxon>
    </lineage>
</organism>
<dbReference type="OrthoDB" id="9794954at2"/>
<dbReference type="UniPathway" id="UPA00070"/>
<keyword evidence="4" id="KW-0288">FMN</keyword>